<evidence type="ECO:0000256" key="7">
    <source>
        <dbReference type="SAM" id="Phobius"/>
    </source>
</evidence>
<dbReference type="Proteomes" id="UP000238220">
    <property type="component" value="Unassembled WGS sequence"/>
</dbReference>
<evidence type="ECO:0000256" key="5">
    <source>
        <dbReference type="ARBA" id="ARBA00023136"/>
    </source>
</evidence>
<evidence type="ECO:0000256" key="2">
    <source>
        <dbReference type="ARBA" id="ARBA00009773"/>
    </source>
</evidence>
<evidence type="ECO:0000256" key="3">
    <source>
        <dbReference type="ARBA" id="ARBA00022692"/>
    </source>
</evidence>
<evidence type="ECO:0000256" key="1">
    <source>
        <dbReference type="ARBA" id="ARBA00004141"/>
    </source>
</evidence>
<dbReference type="Pfam" id="PF01594">
    <property type="entry name" value="AI-2E_transport"/>
    <property type="match status" value="1"/>
</dbReference>
<reference evidence="8 9" key="1">
    <citation type="submission" date="2018-02" db="EMBL/GenBank/DDBJ databases">
        <title>Genome sequencing of Solimonas sp. HR-BB.</title>
        <authorList>
            <person name="Lee Y."/>
            <person name="Jeon C.O."/>
        </authorList>
    </citation>
    <scope>NUCLEOTIDE SEQUENCE [LARGE SCALE GENOMIC DNA]</scope>
    <source>
        <strain evidence="8 9">HR-BB</strain>
    </source>
</reference>
<proteinExistence type="inferred from homology"/>
<keyword evidence="3 7" id="KW-0812">Transmembrane</keyword>
<keyword evidence="5 7" id="KW-0472">Membrane</keyword>
<dbReference type="GO" id="GO:0016020">
    <property type="term" value="C:membrane"/>
    <property type="evidence" value="ECO:0007669"/>
    <property type="project" value="UniProtKB-SubCell"/>
</dbReference>
<dbReference type="InterPro" id="IPR002549">
    <property type="entry name" value="AI-2E-like"/>
</dbReference>
<comment type="subcellular location">
    <subcellularLocation>
        <location evidence="1">Membrane</location>
        <topology evidence="1">Multi-pass membrane protein</topology>
    </subcellularLocation>
</comment>
<keyword evidence="9" id="KW-1185">Reference proteome</keyword>
<evidence type="ECO:0000256" key="6">
    <source>
        <dbReference type="SAM" id="MobiDB-lite"/>
    </source>
</evidence>
<protein>
    <submittedName>
        <fullName evidence="8">AI-2E family transporter</fullName>
    </submittedName>
</protein>
<keyword evidence="4 7" id="KW-1133">Transmembrane helix</keyword>
<dbReference type="GO" id="GO:0055085">
    <property type="term" value="P:transmembrane transport"/>
    <property type="evidence" value="ECO:0007669"/>
    <property type="project" value="TreeGrafter"/>
</dbReference>
<dbReference type="RefSeq" id="WP_104230561.1">
    <property type="nucleotide sequence ID" value="NZ_PSNW01000006.1"/>
</dbReference>
<evidence type="ECO:0000313" key="9">
    <source>
        <dbReference type="Proteomes" id="UP000238220"/>
    </source>
</evidence>
<dbReference type="EMBL" id="PSNW01000006">
    <property type="protein sequence ID" value="PPE73499.1"/>
    <property type="molecule type" value="Genomic_DNA"/>
</dbReference>
<feature type="transmembrane region" description="Helical" evidence="7">
    <location>
        <begin position="284"/>
        <end position="308"/>
    </location>
</feature>
<comment type="caution">
    <text evidence="8">The sequence shown here is derived from an EMBL/GenBank/DDBJ whole genome shotgun (WGS) entry which is preliminary data.</text>
</comment>
<accession>A0A2S5TEU8</accession>
<feature type="transmembrane region" description="Helical" evidence="7">
    <location>
        <begin position="164"/>
        <end position="183"/>
    </location>
</feature>
<feature type="transmembrane region" description="Helical" evidence="7">
    <location>
        <begin position="314"/>
        <end position="347"/>
    </location>
</feature>
<dbReference type="OrthoDB" id="5792512at2"/>
<dbReference type="PANTHER" id="PTHR21716">
    <property type="entry name" value="TRANSMEMBRANE PROTEIN"/>
    <property type="match status" value="1"/>
</dbReference>
<evidence type="ECO:0000313" key="8">
    <source>
        <dbReference type="EMBL" id="PPE73499.1"/>
    </source>
</evidence>
<dbReference type="PANTHER" id="PTHR21716:SF64">
    <property type="entry name" value="AI-2 TRANSPORT PROTEIN TQSA"/>
    <property type="match status" value="1"/>
</dbReference>
<comment type="similarity">
    <text evidence="2">Belongs to the autoinducer-2 exporter (AI-2E) (TC 2.A.86) family.</text>
</comment>
<dbReference type="AlphaFoldDB" id="A0A2S5TEU8"/>
<sequence>MNTDPVPGTAEDYVRFHLREHWPWLLVGAGLLLLAVMLGPILMPFVVGAGLAYVGDPIVDRLQRLRLSRTAAVCVVFTALTLAGLAALLLLAPMVYHQFLALLRNIPDWLVWLQTQALPRLGVALPAGVQLDAEGLKAIVTQHWSEAGGFVQAAWERVSQSGKLLLITVANLLLIPVVSFYLLRDWDDLIAWIRGVIPPRYLPKVGELAGEADGVLGAFIRGQLSVMAALALYYAVALWAAGLDLALVVGLIVGLISFIPYLGSIVGVLIAVIAMLVQTQDPTSLIWIAVVFGIGQFLEGNVLTPWLVGDRIGLHPVAVIFAVMAGGQLFGFVGVLLALPVAAVLAVMMRHTKRQWLLSPLYRAGTPQSLPAAPAQPPASDEPTSPLP</sequence>
<feature type="transmembrane region" description="Helical" evidence="7">
    <location>
        <begin position="231"/>
        <end position="252"/>
    </location>
</feature>
<feature type="transmembrane region" description="Helical" evidence="7">
    <location>
        <begin position="22"/>
        <end position="55"/>
    </location>
</feature>
<feature type="region of interest" description="Disordered" evidence="6">
    <location>
        <begin position="368"/>
        <end position="388"/>
    </location>
</feature>
<feature type="transmembrane region" description="Helical" evidence="7">
    <location>
        <begin position="258"/>
        <end position="277"/>
    </location>
</feature>
<gene>
    <name evidence="8" type="ORF">C3942_11875</name>
</gene>
<organism evidence="8 9">
    <name type="scientific">Solimonas fluminis</name>
    <dbReference type="NCBI Taxonomy" id="2086571"/>
    <lineage>
        <taxon>Bacteria</taxon>
        <taxon>Pseudomonadati</taxon>
        <taxon>Pseudomonadota</taxon>
        <taxon>Gammaproteobacteria</taxon>
        <taxon>Nevskiales</taxon>
        <taxon>Nevskiaceae</taxon>
        <taxon>Solimonas</taxon>
    </lineage>
</organism>
<name>A0A2S5TEU8_9GAMM</name>
<evidence type="ECO:0000256" key="4">
    <source>
        <dbReference type="ARBA" id="ARBA00022989"/>
    </source>
</evidence>
<feature type="transmembrane region" description="Helical" evidence="7">
    <location>
        <begin position="67"/>
        <end position="92"/>
    </location>
</feature>